<reference evidence="2 4" key="1">
    <citation type="submission" date="2017-06" db="EMBL/GenBank/DDBJ databases">
        <title>A platform for efficient transgenesis in Macrostomum lignano, a flatworm model organism for stem cell research.</title>
        <authorList>
            <person name="Berezikov E."/>
        </authorList>
    </citation>
    <scope>NUCLEOTIDE SEQUENCE [LARGE SCALE GENOMIC DNA]</scope>
    <source>
        <strain evidence="2">DV1</strain>
        <tissue evidence="2">Whole organism</tissue>
    </source>
</reference>
<dbReference type="AlphaFoldDB" id="A0A267DWD3"/>
<dbReference type="InterPro" id="IPR050865">
    <property type="entry name" value="BEACH_Domain"/>
</dbReference>
<dbReference type="InterPro" id="IPR001680">
    <property type="entry name" value="WD40_rpt"/>
</dbReference>
<feature type="non-terminal residue" evidence="2">
    <location>
        <position position="1"/>
    </location>
</feature>
<evidence type="ECO:0000313" key="4">
    <source>
        <dbReference type="Proteomes" id="UP000215902"/>
    </source>
</evidence>
<dbReference type="STRING" id="282301.A0A267DWD3"/>
<organism evidence="2 4">
    <name type="scientific">Macrostomum lignano</name>
    <dbReference type="NCBI Taxonomy" id="282301"/>
    <lineage>
        <taxon>Eukaryota</taxon>
        <taxon>Metazoa</taxon>
        <taxon>Spiralia</taxon>
        <taxon>Lophotrochozoa</taxon>
        <taxon>Platyhelminthes</taxon>
        <taxon>Rhabditophora</taxon>
        <taxon>Macrostomorpha</taxon>
        <taxon>Macrostomida</taxon>
        <taxon>Macrostomidae</taxon>
        <taxon>Macrostomum</taxon>
    </lineage>
</organism>
<gene>
    <name evidence="3" type="ORF">BOX15_Mlig029130g2</name>
    <name evidence="2" type="ORF">BOX15_Mlig029130g5</name>
</gene>
<dbReference type="PANTHER" id="PTHR13743">
    <property type="entry name" value="BEIGE/BEACH-RELATED"/>
    <property type="match status" value="1"/>
</dbReference>
<name>A0A267DWD3_9PLAT</name>
<evidence type="ECO:0000256" key="1">
    <source>
        <dbReference type="PROSITE-ProRule" id="PRU00221"/>
    </source>
</evidence>
<proteinExistence type="predicted"/>
<dbReference type="InterPro" id="IPR036322">
    <property type="entry name" value="WD40_repeat_dom_sf"/>
</dbReference>
<dbReference type="Pfam" id="PF00400">
    <property type="entry name" value="WD40"/>
    <property type="match status" value="1"/>
</dbReference>
<keyword evidence="4" id="KW-1185">Reference proteome</keyword>
<dbReference type="Gene3D" id="2.130.10.10">
    <property type="entry name" value="YVTN repeat-like/Quinoprotein amine dehydrogenase"/>
    <property type="match status" value="1"/>
</dbReference>
<dbReference type="PROSITE" id="PS50082">
    <property type="entry name" value="WD_REPEATS_2"/>
    <property type="match status" value="1"/>
</dbReference>
<dbReference type="InterPro" id="IPR015943">
    <property type="entry name" value="WD40/YVTN_repeat-like_dom_sf"/>
</dbReference>
<sequence length="220" mass="22131">IDWLGEAPVPLLGHRSAVTAAHACPEFALLATGDAAGRVLLWDTNQVAYVRCLRPSGPPVAALTASPTLADVAVLGQGQGSQLTVYTANGALVGSVSSGGGGGGGDRITCAVYSSLPEGRFINCLAVGLSSGCVRLLNSWDLGDLAFIRPGLASPAPLLALAFSRDCRRLYASDRDNRVFVLEAPVDPYLSGGGGSGGGGGGGGGGMGQKTSKQQFAAFL</sequence>
<dbReference type="PANTHER" id="PTHR13743:SF86">
    <property type="entry name" value="LYSOSOMAL-TRAFFICKING REGULATOR"/>
    <property type="match status" value="1"/>
</dbReference>
<dbReference type="EMBL" id="NIVC01003162">
    <property type="protein sequence ID" value="PAA52927.1"/>
    <property type="molecule type" value="Genomic_DNA"/>
</dbReference>
<dbReference type="OrthoDB" id="6284154at2759"/>
<comment type="caution">
    <text evidence="2">The sequence shown here is derived from an EMBL/GenBank/DDBJ whole genome shotgun (WGS) entry which is preliminary data.</text>
</comment>
<dbReference type="Proteomes" id="UP000215902">
    <property type="component" value="Unassembled WGS sequence"/>
</dbReference>
<evidence type="ECO:0000313" key="3">
    <source>
        <dbReference type="EMBL" id="PAA60291.1"/>
    </source>
</evidence>
<accession>A0A267DWD3</accession>
<keyword evidence="1" id="KW-0853">WD repeat</keyword>
<dbReference type="EMBL" id="NIVC01002166">
    <property type="protein sequence ID" value="PAA60291.1"/>
    <property type="molecule type" value="Genomic_DNA"/>
</dbReference>
<dbReference type="SUPFAM" id="SSF50978">
    <property type="entry name" value="WD40 repeat-like"/>
    <property type="match status" value="1"/>
</dbReference>
<protein>
    <submittedName>
        <fullName evidence="2">Uncharacterized protein</fullName>
    </submittedName>
</protein>
<evidence type="ECO:0000313" key="2">
    <source>
        <dbReference type="EMBL" id="PAA52927.1"/>
    </source>
</evidence>
<feature type="repeat" description="WD" evidence="1">
    <location>
        <begin position="11"/>
        <end position="43"/>
    </location>
</feature>